<dbReference type="GeneID" id="36511344"/>
<dbReference type="RefSeq" id="WP_108381032.1">
    <property type="nucleotide sequence ID" value="NZ_CP028858.1"/>
</dbReference>
<keyword evidence="2" id="KW-1185">Reference proteome</keyword>
<dbReference type="InterPro" id="IPR007171">
    <property type="entry name" value="DUF371"/>
</dbReference>
<sequence length="137" mass="14591">MVELQAHGHEHVSAAHESTFEVTSDDFLTPAGDCIVGIESDAVPSEFPPDFVAACQSADATITIELQADGHTDRVTARGDPDLTFENDRSLVVRTSDYVDDRTVAVEADAAAADLDRDLIDALADGADLDVEFAVED</sequence>
<dbReference type="AlphaFoldDB" id="A0A2R4WYP4"/>
<proteinExistence type="predicted"/>
<dbReference type="Pfam" id="PF04027">
    <property type="entry name" value="DUF371"/>
    <property type="match status" value="1"/>
</dbReference>
<dbReference type="Proteomes" id="UP000244727">
    <property type="component" value="Chromosome"/>
</dbReference>
<reference evidence="1 2" key="1">
    <citation type="submission" date="2018-04" db="EMBL/GenBank/DDBJ databases">
        <title>Halococcoides cellulosivorans gen. nov., sp. nov., an extremely halophilic cellulose-utilizing haloarchaeon from hypersaline lakes.</title>
        <authorList>
            <person name="Sorokin D.Y."/>
            <person name="Toshchakov S.V."/>
            <person name="Samarov N.I."/>
            <person name="Korzhenkov A."/>
            <person name="Kublanov I.V."/>
        </authorList>
    </citation>
    <scope>NUCLEOTIDE SEQUENCE [LARGE SCALE GENOMIC DNA]</scope>
    <source>
        <strain evidence="1 2">HArcel1</strain>
    </source>
</reference>
<evidence type="ECO:0000313" key="2">
    <source>
        <dbReference type="Proteomes" id="UP000244727"/>
    </source>
</evidence>
<gene>
    <name evidence="1" type="ORF">HARCEL1_02515</name>
</gene>
<dbReference type="PANTHER" id="PTHR40696">
    <property type="entry name" value="DUF371 FAMILY PROTEIN"/>
    <property type="match status" value="1"/>
</dbReference>
<dbReference type="InterPro" id="IPR023131">
    <property type="entry name" value="Mth639-like_dom_sf"/>
</dbReference>
<accession>A0A2R4WYP4</accession>
<dbReference type="KEGG" id="harc:HARCEL1_02515"/>
<dbReference type="Gene3D" id="2.60.120.630">
    <property type="entry name" value="mth639 domain like"/>
    <property type="match status" value="1"/>
</dbReference>
<evidence type="ECO:0000313" key="1">
    <source>
        <dbReference type="EMBL" id="AWB26663.1"/>
    </source>
</evidence>
<name>A0A2R4WYP4_9EURY</name>
<organism evidence="1 2">
    <name type="scientific">Halococcoides cellulosivorans</name>
    <dbReference type="NCBI Taxonomy" id="1679096"/>
    <lineage>
        <taxon>Archaea</taxon>
        <taxon>Methanobacteriati</taxon>
        <taxon>Methanobacteriota</taxon>
        <taxon>Stenosarchaea group</taxon>
        <taxon>Halobacteria</taxon>
        <taxon>Halobacteriales</taxon>
        <taxon>Haloarculaceae</taxon>
        <taxon>Halococcoides</taxon>
    </lineage>
</organism>
<dbReference type="PANTHER" id="PTHR40696:SF1">
    <property type="entry name" value="DUF371 DOMAIN-CONTAINING PROTEIN"/>
    <property type="match status" value="1"/>
</dbReference>
<protein>
    <submittedName>
        <fullName evidence="1">DUF371 domain-containing protein</fullName>
    </submittedName>
</protein>
<dbReference type="EMBL" id="CP028858">
    <property type="protein sequence ID" value="AWB26663.1"/>
    <property type="molecule type" value="Genomic_DNA"/>
</dbReference>